<keyword evidence="1" id="KW-0812">Transmembrane</keyword>
<proteinExistence type="predicted"/>
<reference evidence="2 3" key="1">
    <citation type="journal article" date="2006" name="Science">
        <title>Phytophthora genome sequences uncover evolutionary origins and mechanisms of pathogenesis.</title>
        <authorList>
            <person name="Tyler B.M."/>
            <person name="Tripathy S."/>
            <person name="Zhang X."/>
            <person name="Dehal P."/>
            <person name="Jiang R.H."/>
            <person name="Aerts A."/>
            <person name="Arredondo F.D."/>
            <person name="Baxter L."/>
            <person name="Bensasson D."/>
            <person name="Beynon J.L."/>
            <person name="Chapman J."/>
            <person name="Damasceno C.M."/>
            <person name="Dorrance A.E."/>
            <person name="Dou D."/>
            <person name="Dickerman A.W."/>
            <person name="Dubchak I.L."/>
            <person name="Garbelotto M."/>
            <person name="Gijzen M."/>
            <person name="Gordon S.G."/>
            <person name="Govers F."/>
            <person name="Grunwald N.J."/>
            <person name="Huang W."/>
            <person name="Ivors K.L."/>
            <person name="Jones R.W."/>
            <person name="Kamoun S."/>
            <person name="Krampis K."/>
            <person name="Lamour K.H."/>
            <person name="Lee M.K."/>
            <person name="McDonald W.H."/>
            <person name="Medina M."/>
            <person name="Meijer H.J."/>
            <person name="Nordberg E.K."/>
            <person name="Maclean D.J."/>
            <person name="Ospina-Giraldo M.D."/>
            <person name="Morris P.F."/>
            <person name="Phuntumart V."/>
            <person name="Putnam N.H."/>
            <person name="Rash S."/>
            <person name="Rose J.K."/>
            <person name="Sakihama Y."/>
            <person name="Salamov A.A."/>
            <person name="Savidor A."/>
            <person name="Scheuring C.F."/>
            <person name="Smith B.M."/>
            <person name="Sobral B.W."/>
            <person name="Terry A."/>
            <person name="Torto-Alalibo T.A."/>
            <person name="Win J."/>
            <person name="Xu Z."/>
            <person name="Zhang H."/>
            <person name="Grigoriev I.V."/>
            <person name="Rokhsar D.S."/>
            <person name="Boore J.L."/>
        </authorList>
    </citation>
    <scope>NUCLEOTIDE SEQUENCE [LARGE SCALE GENOMIC DNA]</scope>
    <source>
        <strain evidence="2 3">P6497</strain>
    </source>
</reference>
<protein>
    <submittedName>
        <fullName evidence="2">Uncharacterized protein</fullName>
    </submittedName>
</protein>
<dbReference type="RefSeq" id="XP_009535277.1">
    <property type="nucleotide sequence ID" value="XM_009536982.1"/>
</dbReference>
<dbReference type="KEGG" id="psoj:PHYSODRAFT_524371"/>
<feature type="transmembrane region" description="Helical" evidence="1">
    <location>
        <begin position="83"/>
        <end position="106"/>
    </location>
</feature>
<name>G5A5N9_PHYSP</name>
<feature type="transmembrane region" description="Helical" evidence="1">
    <location>
        <begin position="45"/>
        <end position="63"/>
    </location>
</feature>
<dbReference type="InParanoid" id="G5A5N9"/>
<evidence type="ECO:0000313" key="3">
    <source>
        <dbReference type="Proteomes" id="UP000002640"/>
    </source>
</evidence>
<dbReference type="Proteomes" id="UP000002640">
    <property type="component" value="Unassembled WGS sequence"/>
</dbReference>
<keyword evidence="1" id="KW-1133">Transmembrane helix</keyword>
<evidence type="ECO:0000256" key="1">
    <source>
        <dbReference type="SAM" id="Phobius"/>
    </source>
</evidence>
<dbReference type="AlphaFoldDB" id="G5A5N9"/>
<feature type="non-terminal residue" evidence="2">
    <location>
        <position position="1"/>
    </location>
</feature>
<sequence>RTSARTVFSHIVTGMLSSRPLNFVSFSALAFSRTMTWRGGGWSSAPAYLTAGIVAAAGGARPGSTPPWPPPLPAVKITTPVPVIPLGFVMVLVAAFGFPATAVAMLRVAAGPALPPVASLRPAVTPRSWLVLVPPPGFECPNPAFVGVVPDDGRIISVSTNTLPPSSASSVADAATVCCCCCLAASRAAVSARSCDAARRSAR</sequence>
<keyword evidence="1" id="KW-0472">Membrane</keyword>
<organism evidence="2 3">
    <name type="scientific">Phytophthora sojae (strain P6497)</name>
    <name type="common">Soybean stem and root rot agent</name>
    <name type="synonym">Phytophthora megasperma f. sp. glycines</name>
    <dbReference type="NCBI Taxonomy" id="1094619"/>
    <lineage>
        <taxon>Eukaryota</taxon>
        <taxon>Sar</taxon>
        <taxon>Stramenopiles</taxon>
        <taxon>Oomycota</taxon>
        <taxon>Peronosporomycetes</taxon>
        <taxon>Peronosporales</taxon>
        <taxon>Peronosporaceae</taxon>
        <taxon>Phytophthora</taxon>
    </lineage>
</organism>
<keyword evidence="3" id="KW-1185">Reference proteome</keyword>
<dbReference type="GeneID" id="20660763"/>
<accession>G5A5N9</accession>
<evidence type="ECO:0000313" key="2">
    <source>
        <dbReference type="EMBL" id="EGZ08644.1"/>
    </source>
</evidence>
<dbReference type="EMBL" id="JH159160">
    <property type="protein sequence ID" value="EGZ08644.1"/>
    <property type="molecule type" value="Genomic_DNA"/>
</dbReference>
<gene>
    <name evidence="2" type="ORF">PHYSODRAFT_524371</name>
</gene>